<sequence length="126" mass="13966">MSYTKTNYEDVDKVSDAMHFLREPLECRQIGITIARCEPGWRSQPHDHTEDEHEEVYVLITGSATVRVDDEDVPVESGDAVWIPPAATRQIRNGNEESAFVLVSAPSDSDDGANGSPSWRMSGFQG</sequence>
<dbReference type="SUPFAM" id="SSF51182">
    <property type="entry name" value="RmlC-like cupins"/>
    <property type="match status" value="1"/>
</dbReference>
<dbReference type="PANTHER" id="PTHR35848">
    <property type="entry name" value="OXALATE-BINDING PROTEIN"/>
    <property type="match status" value="1"/>
</dbReference>
<accession>A0A1G7RXX4</accession>
<dbReference type="EMBL" id="FNBK01000016">
    <property type="protein sequence ID" value="SDG15602.1"/>
    <property type="molecule type" value="Genomic_DNA"/>
</dbReference>
<evidence type="ECO:0000313" key="5">
    <source>
        <dbReference type="Proteomes" id="UP000199076"/>
    </source>
</evidence>
<gene>
    <name evidence="4" type="ORF">SAMN05216218_11678</name>
</gene>
<dbReference type="AlphaFoldDB" id="A0A1G7RXX4"/>
<feature type="domain" description="Cupin type-2" evidence="3">
    <location>
        <begin position="36"/>
        <end position="103"/>
    </location>
</feature>
<dbReference type="PANTHER" id="PTHR35848:SF9">
    <property type="entry name" value="SLL1358 PROTEIN"/>
    <property type="match status" value="1"/>
</dbReference>
<proteinExistence type="predicted"/>
<evidence type="ECO:0000259" key="3">
    <source>
        <dbReference type="Pfam" id="PF07883"/>
    </source>
</evidence>
<evidence type="ECO:0000313" key="4">
    <source>
        <dbReference type="EMBL" id="SDG15602.1"/>
    </source>
</evidence>
<dbReference type="GO" id="GO:0046872">
    <property type="term" value="F:metal ion binding"/>
    <property type="evidence" value="ECO:0007669"/>
    <property type="project" value="UniProtKB-KW"/>
</dbReference>
<name>A0A1G7RXX4_9EURY</name>
<dbReference type="STRING" id="660518.SAMN05216218_11678"/>
<dbReference type="RefSeq" id="WP_092694720.1">
    <property type="nucleotide sequence ID" value="NZ_FNBK01000016.1"/>
</dbReference>
<evidence type="ECO:0000256" key="2">
    <source>
        <dbReference type="SAM" id="MobiDB-lite"/>
    </source>
</evidence>
<dbReference type="Gene3D" id="2.60.120.10">
    <property type="entry name" value="Jelly Rolls"/>
    <property type="match status" value="1"/>
</dbReference>
<dbReference type="OrthoDB" id="305577at2157"/>
<feature type="region of interest" description="Disordered" evidence="2">
    <location>
        <begin position="105"/>
        <end position="126"/>
    </location>
</feature>
<dbReference type="Pfam" id="PF07883">
    <property type="entry name" value="Cupin_2"/>
    <property type="match status" value="1"/>
</dbReference>
<organism evidence="4 5">
    <name type="scientific">Halorientalis regularis</name>
    <dbReference type="NCBI Taxonomy" id="660518"/>
    <lineage>
        <taxon>Archaea</taxon>
        <taxon>Methanobacteriati</taxon>
        <taxon>Methanobacteriota</taxon>
        <taxon>Stenosarchaea group</taxon>
        <taxon>Halobacteria</taxon>
        <taxon>Halobacteriales</taxon>
        <taxon>Haloarculaceae</taxon>
        <taxon>Halorientalis</taxon>
    </lineage>
</organism>
<reference evidence="5" key="1">
    <citation type="submission" date="2016-10" db="EMBL/GenBank/DDBJ databases">
        <authorList>
            <person name="Varghese N."/>
            <person name="Submissions S."/>
        </authorList>
    </citation>
    <scope>NUCLEOTIDE SEQUENCE [LARGE SCALE GENOMIC DNA]</scope>
    <source>
        <strain evidence="5">IBRC-M 10760</strain>
    </source>
</reference>
<dbReference type="InterPro" id="IPR011051">
    <property type="entry name" value="RmlC_Cupin_sf"/>
</dbReference>
<dbReference type="InterPro" id="IPR051610">
    <property type="entry name" value="GPI/OXD"/>
</dbReference>
<dbReference type="InterPro" id="IPR014710">
    <property type="entry name" value="RmlC-like_jellyroll"/>
</dbReference>
<keyword evidence="1" id="KW-0479">Metal-binding</keyword>
<dbReference type="Proteomes" id="UP000199076">
    <property type="component" value="Unassembled WGS sequence"/>
</dbReference>
<protein>
    <submittedName>
        <fullName evidence="4">Cupin domain-containing protein</fullName>
    </submittedName>
</protein>
<evidence type="ECO:0000256" key="1">
    <source>
        <dbReference type="ARBA" id="ARBA00022723"/>
    </source>
</evidence>
<dbReference type="InterPro" id="IPR013096">
    <property type="entry name" value="Cupin_2"/>
</dbReference>
<keyword evidence="5" id="KW-1185">Reference proteome</keyword>